<dbReference type="InterPro" id="IPR036390">
    <property type="entry name" value="WH_DNA-bd_sf"/>
</dbReference>
<dbReference type="InterPro" id="IPR036388">
    <property type="entry name" value="WH-like_DNA-bd_sf"/>
</dbReference>
<proteinExistence type="predicted"/>
<dbReference type="Proteomes" id="UP001494902">
    <property type="component" value="Unassembled WGS sequence"/>
</dbReference>
<dbReference type="Pfam" id="PF12802">
    <property type="entry name" value="MarR_2"/>
    <property type="match status" value="1"/>
</dbReference>
<comment type="caution">
    <text evidence="2">The sequence shown here is derived from an EMBL/GenBank/DDBJ whole genome shotgun (WGS) entry which is preliminary data.</text>
</comment>
<gene>
    <name evidence="2" type="ORF">WIS52_14060</name>
</gene>
<dbReference type="Gene3D" id="1.10.10.10">
    <property type="entry name" value="Winged helix-like DNA-binding domain superfamily/Winged helix DNA-binding domain"/>
    <property type="match status" value="1"/>
</dbReference>
<dbReference type="PROSITE" id="PS50995">
    <property type="entry name" value="HTH_MARR_2"/>
    <property type="match status" value="1"/>
</dbReference>
<dbReference type="SMART" id="SM00347">
    <property type="entry name" value="HTH_MARR"/>
    <property type="match status" value="1"/>
</dbReference>
<sequence length="155" mass="16368">MSAPPGPPAPSPTFLIIALGRRLRERVERTLRTRGMSMRHLSALGHLGGDPGVSYSELARRAGVTAQSMQATLRQLEELGAVDREGPAGRGNTARLHVTEHGQELAAWARSVLEETDRELFGHLGEAERAGLTGGLLTAFTAPERDGAGNGPTAG</sequence>
<evidence type="ECO:0000313" key="2">
    <source>
        <dbReference type="EMBL" id="MEQ3551595.1"/>
    </source>
</evidence>
<dbReference type="InterPro" id="IPR039422">
    <property type="entry name" value="MarR/SlyA-like"/>
</dbReference>
<dbReference type="PANTHER" id="PTHR33164">
    <property type="entry name" value="TRANSCRIPTIONAL REGULATOR, MARR FAMILY"/>
    <property type="match status" value="1"/>
</dbReference>
<protein>
    <submittedName>
        <fullName evidence="2">MarR family winged helix-turn-helix transcriptional regulator</fullName>
    </submittedName>
</protein>
<dbReference type="RefSeq" id="WP_349298670.1">
    <property type="nucleotide sequence ID" value="NZ_JBEDNQ010000005.1"/>
</dbReference>
<dbReference type="EMBL" id="JBEDNQ010000005">
    <property type="protein sequence ID" value="MEQ3551595.1"/>
    <property type="molecule type" value="Genomic_DNA"/>
</dbReference>
<name>A0ABV1KAU0_9PSEU</name>
<evidence type="ECO:0000259" key="1">
    <source>
        <dbReference type="PROSITE" id="PS50995"/>
    </source>
</evidence>
<dbReference type="PANTHER" id="PTHR33164:SF43">
    <property type="entry name" value="HTH-TYPE TRANSCRIPTIONAL REPRESSOR YETL"/>
    <property type="match status" value="1"/>
</dbReference>
<dbReference type="SUPFAM" id="SSF46785">
    <property type="entry name" value="Winged helix' DNA-binding domain"/>
    <property type="match status" value="1"/>
</dbReference>
<accession>A0ABV1KAU0</accession>
<feature type="domain" description="HTH marR-type" evidence="1">
    <location>
        <begin position="9"/>
        <end position="141"/>
    </location>
</feature>
<evidence type="ECO:0000313" key="3">
    <source>
        <dbReference type="Proteomes" id="UP001494902"/>
    </source>
</evidence>
<dbReference type="InterPro" id="IPR000835">
    <property type="entry name" value="HTH_MarR-typ"/>
</dbReference>
<keyword evidence="3" id="KW-1185">Reference proteome</keyword>
<organism evidence="2 3">
    <name type="scientific">Pseudonocardia nematodicida</name>
    <dbReference type="NCBI Taxonomy" id="1206997"/>
    <lineage>
        <taxon>Bacteria</taxon>
        <taxon>Bacillati</taxon>
        <taxon>Actinomycetota</taxon>
        <taxon>Actinomycetes</taxon>
        <taxon>Pseudonocardiales</taxon>
        <taxon>Pseudonocardiaceae</taxon>
        <taxon>Pseudonocardia</taxon>
    </lineage>
</organism>
<reference evidence="2 3" key="1">
    <citation type="submission" date="2024-03" db="EMBL/GenBank/DDBJ databases">
        <title>Draft genome sequence of Pseudonocardia nematodicida JCM 31783.</title>
        <authorList>
            <person name="Butdee W."/>
            <person name="Duangmal K."/>
        </authorList>
    </citation>
    <scope>NUCLEOTIDE SEQUENCE [LARGE SCALE GENOMIC DNA]</scope>
    <source>
        <strain evidence="2 3">JCM 31783</strain>
    </source>
</reference>